<keyword evidence="6 14" id="KW-0812">Transmembrane</keyword>
<dbReference type="RefSeq" id="XP_007317753.1">
    <property type="nucleotide sequence ID" value="XM_007317691.1"/>
</dbReference>
<keyword evidence="9 14" id="KW-0443">Lipid metabolism</keyword>
<feature type="transmembrane region" description="Helical" evidence="14">
    <location>
        <begin position="230"/>
        <end position="252"/>
    </location>
</feature>
<evidence type="ECO:0000256" key="3">
    <source>
        <dbReference type="ARBA" id="ARBA00007811"/>
    </source>
</evidence>
<keyword evidence="14" id="KW-0256">Endoplasmic reticulum</keyword>
<evidence type="ECO:0000256" key="5">
    <source>
        <dbReference type="ARBA" id="ARBA00022516"/>
    </source>
</evidence>
<feature type="transmembrane region" description="Helical" evidence="14">
    <location>
        <begin position="63"/>
        <end position="81"/>
    </location>
</feature>
<dbReference type="Proteomes" id="UP000008064">
    <property type="component" value="Unassembled WGS sequence"/>
</dbReference>
<keyword evidence="7 14" id="KW-0276">Fatty acid metabolism</keyword>
<dbReference type="HOGENOM" id="CLU_034302_6_1_1"/>
<dbReference type="GO" id="GO:0030148">
    <property type="term" value="P:sphingolipid biosynthetic process"/>
    <property type="evidence" value="ECO:0007669"/>
    <property type="project" value="TreeGrafter"/>
</dbReference>
<dbReference type="PANTHER" id="PTHR11035">
    <property type="entry name" value="VERY-LONG-CHAIN (3R)-3-HYDROXYACYL-COA DEHYDRATASE"/>
    <property type="match status" value="1"/>
</dbReference>
<organism>
    <name type="scientific">Serpula lacrymans var. lacrymans (strain S7.9)</name>
    <name type="common">Dry rot fungus</name>
    <dbReference type="NCBI Taxonomy" id="578457"/>
    <lineage>
        <taxon>Eukaryota</taxon>
        <taxon>Fungi</taxon>
        <taxon>Dikarya</taxon>
        <taxon>Basidiomycota</taxon>
        <taxon>Agaricomycotina</taxon>
        <taxon>Agaricomycetes</taxon>
        <taxon>Agaricomycetidae</taxon>
        <taxon>Boletales</taxon>
        <taxon>Coniophorineae</taxon>
        <taxon>Serpulaceae</taxon>
        <taxon>Serpula</taxon>
    </lineage>
</organism>
<dbReference type="InterPro" id="IPR007482">
    <property type="entry name" value="Tyr_Pase-like_PTPLA"/>
</dbReference>
<feature type="transmembrane region" description="Helical" evidence="14">
    <location>
        <begin position="264"/>
        <end position="281"/>
    </location>
</feature>
<dbReference type="GO" id="GO:0102158">
    <property type="term" value="F:very-long-chain (3R)-3-hydroxyacyl-CoA dehydratase activity"/>
    <property type="evidence" value="ECO:0007669"/>
    <property type="project" value="UniProtKB-EC"/>
</dbReference>
<feature type="transmembrane region" description="Helical" evidence="14">
    <location>
        <begin position="25"/>
        <end position="51"/>
    </location>
</feature>
<keyword evidence="11 14" id="KW-0275">Fatty acid biosynthesis</keyword>
<evidence type="ECO:0000256" key="13">
    <source>
        <dbReference type="ARBA" id="ARBA00036671"/>
    </source>
</evidence>
<evidence type="ECO:0000256" key="7">
    <source>
        <dbReference type="ARBA" id="ARBA00022832"/>
    </source>
</evidence>
<evidence type="ECO:0000256" key="12">
    <source>
        <dbReference type="ARBA" id="ARBA00023239"/>
    </source>
</evidence>
<evidence type="ECO:0000256" key="4">
    <source>
        <dbReference type="ARBA" id="ARBA00013122"/>
    </source>
</evidence>
<protein>
    <recommendedName>
        <fullName evidence="4 14">Very-long-chain (3R)-3-hydroxyacyl-CoA dehydratase</fullName>
        <ecNumber evidence="4 14">4.2.1.134</ecNumber>
    </recommendedName>
</protein>
<evidence type="ECO:0000256" key="8">
    <source>
        <dbReference type="ARBA" id="ARBA00022989"/>
    </source>
</evidence>
<evidence type="ECO:0000256" key="1">
    <source>
        <dbReference type="ARBA" id="ARBA00004141"/>
    </source>
</evidence>
<comment type="similarity">
    <text evidence="3 14">Belongs to the very long-chain fatty acids dehydratase HACD family.</text>
</comment>
<evidence type="ECO:0000256" key="9">
    <source>
        <dbReference type="ARBA" id="ARBA00023098"/>
    </source>
</evidence>
<comment type="catalytic activity">
    <reaction evidence="13 14">
        <text>a very-long-chain (3R)-3-hydroxyacyl-CoA = a very-long-chain (2E)-enoyl-CoA + H2O</text>
        <dbReference type="Rhea" id="RHEA:45812"/>
        <dbReference type="ChEBI" id="CHEBI:15377"/>
        <dbReference type="ChEBI" id="CHEBI:83728"/>
        <dbReference type="ChEBI" id="CHEBI:85440"/>
        <dbReference type="EC" id="4.2.1.134"/>
    </reaction>
</comment>
<evidence type="ECO:0000256" key="10">
    <source>
        <dbReference type="ARBA" id="ARBA00023136"/>
    </source>
</evidence>
<evidence type="ECO:0000313" key="15">
    <source>
        <dbReference type="EMBL" id="EGO25631.1"/>
    </source>
</evidence>
<keyword evidence="5 14" id="KW-0444">Lipid biosynthesis</keyword>
<evidence type="ECO:0000256" key="11">
    <source>
        <dbReference type="ARBA" id="ARBA00023160"/>
    </source>
</evidence>
<proteinExistence type="inferred from homology"/>
<dbReference type="EC" id="4.2.1.134" evidence="4 14"/>
<dbReference type="GeneID" id="18819001"/>
<keyword evidence="8 14" id="KW-1133">Transmembrane helix</keyword>
<gene>
    <name evidence="15" type="ORF">SERLADRAFT_466079</name>
</gene>
<dbReference type="KEGG" id="sla:SERLADRAFT_466079"/>
<dbReference type="GO" id="GO:0042761">
    <property type="term" value="P:very long-chain fatty acid biosynthetic process"/>
    <property type="evidence" value="ECO:0007669"/>
    <property type="project" value="TreeGrafter"/>
</dbReference>
<sequence>MAITTPTVGKDMKEKRERSGPSPLLRIYLIAFNVLSALGWAYVFGLLVMHLFSPDPPTATKQAQSLISSVTAFFSSVPSLLSRNLPFLRTMAHAHTNTPSVYLADSLLYSIPKALHPRIRTACAATFRWVAPVQTLAVLEVVHALFGLVRSPLVTTGMQVASRLILVWGVAGVVESTHTNPFYTTMLFAWCLTEVPRYTFYALSLLPPSLVPSSTWPPYFLLYIRYTTFYVLYPLGAGSEAFIMLASVPDWAKQGWKLWTLGDWTRAILFFVWWPSLYVLYTHMMKQRRRILGAGKGQTLGAKPKAKVQ</sequence>
<comment type="subcellular location">
    <subcellularLocation>
        <location evidence="14">Endoplasmic reticulum membrane</location>
        <topology evidence="14">Multi-pass membrane protein</topology>
    </subcellularLocation>
    <subcellularLocation>
        <location evidence="1">Membrane</location>
        <topology evidence="1">Multi-pass membrane protein</topology>
    </subcellularLocation>
</comment>
<keyword evidence="12 14" id="KW-0456">Lyase</keyword>
<dbReference type="GO" id="GO:0030497">
    <property type="term" value="P:fatty acid elongation"/>
    <property type="evidence" value="ECO:0007669"/>
    <property type="project" value="TreeGrafter"/>
</dbReference>
<dbReference type="OrthoDB" id="46988at2759"/>
<evidence type="ECO:0000256" key="14">
    <source>
        <dbReference type="RuleBase" id="RU363109"/>
    </source>
</evidence>
<reference evidence="15" key="1">
    <citation type="submission" date="2011-04" db="EMBL/GenBank/DDBJ databases">
        <title>Evolution of plant cell wall degrading machinery underlies the functional diversity of forest fungi.</title>
        <authorList>
            <consortium name="US DOE Joint Genome Institute (JGI-PGF)"/>
            <person name="Eastwood D.C."/>
            <person name="Floudas D."/>
            <person name="Binder M."/>
            <person name="Majcherczyk A."/>
            <person name="Schneider P."/>
            <person name="Aerts A."/>
            <person name="Asiegbu F.O."/>
            <person name="Baker S.E."/>
            <person name="Barry K."/>
            <person name="Bendiksby M."/>
            <person name="Blumentritt M."/>
            <person name="Coutinho P.M."/>
            <person name="Cullen D."/>
            <person name="Cullen D."/>
            <person name="Gathman A."/>
            <person name="Goodell B."/>
            <person name="Henrissat B."/>
            <person name="Ihrmark K."/>
            <person name="Kauserud H."/>
            <person name="Kohler A."/>
            <person name="LaButti K."/>
            <person name="Lapidus A."/>
            <person name="Lavin J.L."/>
            <person name="Lee Y.-H."/>
            <person name="Lindquist E."/>
            <person name="Lilly W."/>
            <person name="Lucas S."/>
            <person name="Morin E."/>
            <person name="Murat C."/>
            <person name="Oguiza J.A."/>
            <person name="Park J."/>
            <person name="Pisabarro A.G."/>
            <person name="Riley R."/>
            <person name="Rosling A."/>
            <person name="Salamov A."/>
            <person name="Schmidt O."/>
            <person name="Schmutz J."/>
            <person name="Skrede I."/>
            <person name="Stenlid J."/>
            <person name="Wiebenga A."/>
            <person name="Xie X."/>
            <person name="Kues U."/>
            <person name="Hibbett D.S."/>
            <person name="Hoffmeister D."/>
            <person name="Hogberg N."/>
            <person name="Martin F."/>
            <person name="Grigoriev I.V."/>
            <person name="Watkinson S.C."/>
        </authorList>
    </citation>
    <scope>NUCLEOTIDE SEQUENCE</scope>
    <source>
        <strain evidence="15">S7.9</strain>
    </source>
</reference>
<accession>F8NTF9</accession>
<dbReference type="EMBL" id="GL945433">
    <property type="protein sequence ID" value="EGO25631.1"/>
    <property type="molecule type" value="Genomic_DNA"/>
</dbReference>
<dbReference type="PANTHER" id="PTHR11035:SF3">
    <property type="entry name" value="VERY-LONG-CHAIN (3R)-3-HYDROXYACYL-COA DEHYDRATASE"/>
    <property type="match status" value="1"/>
</dbReference>
<dbReference type="GO" id="GO:0005789">
    <property type="term" value="C:endoplasmic reticulum membrane"/>
    <property type="evidence" value="ECO:0007669"/>
    <property type="project" value="UniProtKB-SubCell"/>
</dbReference>
<comment type="pathway">
    <text evidence="2 14">Lipid metabolism; fatty acid biosynthesis.</text>
</comment>
<dbReference type="UniPathway" id="UPA00094"/>
<comment type="caution">
    <text evidence="14">Lacks conserved residue(s) required for the propagation of feature annotation.</text>
</comment>
<dbReference type="Pfam" id="PF04387">
    <property type="entry name" value="PTPLA"/>
    <property type="match status" value="1"/>
</dbReference>
<evidence type="ECO:0000256" key="2">
    <source>
        <dbReference type="ARBA" id="ARBA00005194"/>
    </source>
</evidence>
<keyword evidence="10 14" id="KW-0472">Membrane</keyword>
<name>F8NTF9_SERL9</name>
<dbReference type="AlphaFoldDB" id="F8NTF9"/>
<comment type="function">
    <text evidence="14">Catalyzes the third of the four reactions of the long-chain fatty acids elongation cycle. This endoplasmic reticulum-bound enzymatic process, allows the addition of two carbons to the chain of long- and very long-chain fatty acids/VLCFAs per cycle. This enzyme catalyzes the dehydration of the 3-hydroxyacyl-CoA intermediate into trans-2,3-enoyl-CoA, within each cycle of fatty acid elongation. Thereby, it participates to the production of VLCFAs of different chain lengths that are involved in multiple biological processes as precursors of membrane lipids and lipid mediators.</text>
</comment>
<evidence type="ECO:0000256" key="6">
    <source>
        <dbReference type="ARBA" id="ARBA00022692"/>
    </source>
</evidence>